<name>A0ABR3Y3L1_9PEZI</name>
<protein>
    <submittedName>
        <fullName evidence="2">Uncharacterized protein</fullName>
    </submittedName>
</protein>
<evidence type="ECO:0000313" key="2">
    <source>
        <dbReference type="EMBL" id="KAL1882895.1"/>
    </source>
</evidence>
<dbReference type="Proteomes" id="UP001583177">
    <property type="component" value="Unassembled WGS sequence"/>
</dbReference>
<feature type="compositionally biased region" description="Pro residues" evidence="1">
    <location>
        <begin position="1"/>
        <end position="10"/>
    </location>
</feature>
<evidence type="ECO:0000313" key="3">
    <source>
        <dbReference type="Proteomes" id="UP001583177"/>
    </source>
</evidence>
<sequence>MADQHPPPGNPGTTTHHAHGPKRGVGLAGDIVGSVSKGLEVGGHRNPVSGIVGTVSDGLKTGAGEQPNRHMGKNN</sequence>
<dbReference type="EMBL" id="JAWRVE010000003">
    <property type="protein sequence ID" value="KAL1882895.1"/>
    <property type="molecule type" value="Genomic_DNA"/>
</dbReference>
<feature type="region of interest" description="Disordered" evidence="1">
    <location>
        <begin position="39"/>
        <end position="75"/>
    </location>
</feature>
<reference evidence="2 3" key="1">
    <citation type="journal article" date="2024" name="IMA Fungus">
        <title>IMA Genome - F19 : A genome assembly and annotation guide to empower mycologists, including annotated draft genome sequences of Ceratocystis pirilliformis, Diaporthe australafricana, Fusarium ophioides, Paecilomyces lecythidis, and Sporothrix stenoceras.</title>
        <authorList>
            <person name="Aylward J."/>
            <person name="Wilson A.M."/>
            <person name="Visagie C.M."/>
            <person name="Spraker J."/>
            <person name="Barnes I."/>
            <person name="Buitendag C."/>
            <person name="Ceriani C."/>
            <person name="Del Mar Angel L."/>
            <person name="du Plessis D."/>
            <person name="Fuchs T."/>
            <person name="Gasser K."/>
            <person name="Kramer D."/>
            <person name="Li W."/>
            <person name="Munsamy K."/>
            <person name="Piso A."/>
            <person name="Price J.L."/>
            <person name="Sonnekus B."/>
            <person name="Thomas C."/>
            <person name="van der Nest A."/>
            <person name="van Dijk A."/>
            <person name="van Heerden A."/>
            <person name="van Vuuren N."/>
            <person name="Yilmaz N."/>
            <person name="Duong T.A."/>
            <person name="van der Merwe N.A."/>
            <person name="Wingfield M.J."/>
            <person name="Wingfield B.D."/>
        </authorList>
    </citation>
    <scope>NUCLEOTIDE SEQUENCE [LARGE SCALE GENOMIC DNA]</scope>
    <source>
        <strain evidence="2 3">CMW 18300</strain>
    </source>
</reference>
<evidence type="ECO:0000256" key="1">
    <source>
        <dbReference type="SAM" id="MobiDB-lite"/>
    </source>
</evidence>
<feature type="region of interest" description="Disordered" evidence="1">
    <location>
        <begin position="1"/>
        <end position="27"/>
    </location>
</feature>
<gene>
    <name evidence="2" type="ORF">Daus18300_000533</name>
</gene>
<accession>A0ABR3Y3L1</accession>
<organism evidence="2 3">
    <name type="scientific">Diaporthe australafricana</name>
    <dbReference type="NCBI Taxonomy" id="127596"/>
    <lineage>
        <taxon>Eukaryota</taxon>
        <taxon>Fungi</taxon>
        <taxon>Dikarya</taxon>
        <taxon>Ascomycota</taxon>
        <taxon>Pezizomycotina</taxon>
        <taxon>Sordariomycetes</taxon>
        <taxon>Sordariomycetidae</taxon>
        <taxon>Diaporthales</taxon>
        <taxon>Diaporthaceae</taxon>
        <taxon>Diaporthe</taxon>
    </lineage>
</organism>
<keyword evidence="3" id="KW-1185">Reference proteome</keyword>
<proteinExistence type="predicted"/>
<comment type="caution">
    <text evidence="2">The sequence shown here is derived from an EMBL/GenBank/DDBJ whole genome shotgun (WGS) entry which is preliminary data.</text>
</comment>